<name>A0ABP5H6T2_9ACTN</name>
<dbReference type="Proteomes" id="UP001500751">
    <property type="component" value="Unassembled WGS sequence"/>
</dbReference>
<accession>A0ABP5H6T2</accession>
<sequence length="150" mass="15043">MQAWPEVFRSAMSAATWPVPSLFGTRVQVPPGISAVVHAATPAAGATVPVGPAPGELAGDDGDGVDDAVVGVPDEPAEPVAFVESGVPGVLGDPVPDVVAVEPTEPVAAGLVLAVLAHPAVRARTAPTAPRVPATDIAEIRFMEPNLPGR</sequence>
<gene>
    <name evidence="1" type="ORF">GCM10009839_91620</name>
</gene>
<dbReference type="EMBL" id="BAAAQN010000104">
    <property type="protein sequence ID" value="GAA2065625.1"/>
    <property type="molecule type" value="Genomic_DNA"/>
</dbReference>
<proteinExistence type="predicted"/>
<keyword evidence="2" id="KW-1185">Reference proteome</keyword>
<evidence type="ECO:0000313" key="1">
    <source>
        <dbReference type="EMBL" id="GAA2065625.1"/>
    </source>
</evidence>
<comment type="caution">
    <text evidence="1">The sequence shown here is derived from an EMBL/GenBank/DDBJ whole genome shotgun (WGS) entry which is preliminary data.</text>
</comment>
<protein>
    <submittedName>
        <fullName evidence="1">Uncharacterized protein</fullName>
    </submittedName>
</protein>
<evidence type="ECO:0000313" key="2">
    <source>
        <dbReference type="Proteomes" id="UP001500751"/>
    </source>
</evidence>
<reference evidence="2" key="1">
    <citation type="journal article" date="2019" name="Int. J. Syst. Evol. Microbiol.">
        <title>The Global Catalogue of Microorganisms (GCM) 10K type strain sequencing project: providing services to taxonomists for standard genome sequencing and annotation.</title>
        <authorList>
            <consortium name="The Broad Institute Genomics Platform"/>
            <consortium name="The Broad Institute Genome Sequencing Center for Infectious Disease"/>
            <person name="Wu L."/>
            <person name="Ma J."/>
        </authorList>
    </citation>
    <scope>NUCLEOTIDE SEQUENCE [LARGE SCALE GENOMIC DNA]</scope>
    <source>
        <strain evidence="2">JCM 16014</strain>
    </source>
</reference>
<organism evidence="1 2">
    <name type="scientific">Catenulispora yoronensis</name>
    <dbReference type="NCBI Taxonomy" id="450799"/>
    <lineage>
        <taxon>Bacteria</taxon>
        <taxon>Bacillati</taxon>
        <taxon>Actinomycetota</taxon>
        <taxon>Actinomycetes</taxon>
        <taxon>Catenulisporales</taxon>
        <taxon>Catenulisporaceae</taxon>
        <taxon>Catenulispora</taxon>
    </lineage>
</organism>